<dbReference type="GO" id="GO:0006397">
    <property type="term" value="P:mRNA processing"/>
    <property type="evidence" value="ECO:0007669"/>
    <property type="project" value="UniProtKB-KW"/>
</dbReference>
<feature type="domain" description="Pre-mRNA polyadenylation factor Fip1" evidence="6">
    <location>
        <begin position="153"/>
        <end position="188"/>
    </location>
</feature>
<name>A0AAE1LYH4_9HYPO</name>
<dbReference type="RefSeq" id="XP_062754428.1">
    <property type="nucleotide sequence ID" value="XM_062901121.1"/>
</dbReference>
<feature type="compositionally biased region" description="Basic residues" evidence="5">
    <location>
        <begin position="375"/>
        <end position="391"/>
    </location>
</feature>
<dbReference type="GeneID" id="87921026"/>
<evidence type="ECO:0000256" key="3">
    <source>
        <dbReference type="ARBA" id="ARBA00022664"/>
    </source>
</evidence>
<dbReference type="AlphaFoldDB" id="A0AAE1LYH4"/>
<dbReference type="Pfam" id="PF05182">
    <property type="entry name" value="Fip1"/>
    <property type="match status" value="1"/>
</dbReference>
<dbReference type="InterPro" id="IPR007854">
    <property type="entry name" value="Fip1_dom"/>
</dbReference>
<proteinExistence type="inferred from homology"/>
<sequence length="391" mass="41995">MDMDEDDDLYQPEEPKLEHDEEKKLKVEELEEGEEEDESGAMDEDDDDDSDIDIITERKDGTKAAPPPQAKYSDIRNIPQRSASNDTPAKASAPIKRDEDSKPTSALNIAAPSADQTSAAASKSTIDINANPVHPAAGKPITQVNIDEDLPDSDKPWRKPGTDISDYFNYGFDEFTWALYAAKQESIRGEFGADAFAANNKKMMEDFNLMMMGGMGMQGGGGAGAGAGGGAGGMQGMDGIPPEMQSMMQQMMASGMDPSQMDPSQMAAMFSGMQNTGGNAGAQGNQGQNFGGGFGGNQGGFGYDQGMAGGGIGRGGFGGRGRRGRCCGFGETPDQEDGFGNTPNQEDGLGNTPDQEDGLGKTPDQDVLRNDRLEKKRGRWWRRRRLRRKRQ</sequence>
<organism evidence="7 8">
    <name type="scientific">Trichoderma aggressivum f. europaeum</name>
    <dbReference type="NCBI Taxonomy" id="173218"/>
    <lineage>
        <taxon>Eukaryota</taxon>
        <taxon>Fungi</taxon>
        <taxon>Dikarya</taxon>
        <taxon>Ascomycota</taxon>
        <taxon>Pezizomycotina</taxon>
        <taxon>Sordariomycetes</taxon>
        <taxon>Hypocreomycetidae</taxon>
        <taxon>Hypocreales</taxon>
        <taxon>Hypocreaceae</taxon>
        <taxon>Trichoderma</taxon>
    </lineage>
</organism>
<feature type="compositionally biased region" description="Basic and acidic residues" evidence="5">
    <location>
        <begin position="13"/>
        <end position="28"/>
    </location>
</feature>
<comment type="similarity">
    <text evidence="2">Belongs to the FIP1 family.</text>
</comment>
<feature type="compositionally biased region" description="Acidic residues" evidence="5">
    <location>
        <begin position="29"/>
        <end position="54"/>
    </location>
</feature>
<evidence type="ECO:0000313" key="7">
    <source>
        <dbReference type="EMBL" id="KAK4070070.1"/>
    </source>
</evidence>
<evidence type="ECO:0000256" key="5">
    <source>
        <dbReference type="SAM" id="MobiDB-lite"/>
    </source>
</evidence>
<reference evidence="7" key="1">
    <citation type="submission" date="2023-11" db="EMBL/GenBank/DDBJ databases">
        <title>The genome sequences of three competitors of mushroom-forming fungi.</title>
        <authorList>
            <person name="Beijen E."/>
            <person name="Ohm R.A."/>
        </authorList>
    </citation>
    <scope>NUCLEOTIDE SEQUENCE</scope>
    <source>
        <strain evidence="7">CBS 100526</strain>
    </source>
</reference>
<feature type="region of interest" description="Disordered" evidence="5">
    <location>
        <begin position="326"/>
        <end position="391"/>
    </location>
</feature>
<comment type="subcellular location">
    <subcellularLocation>
        <location evidence="1">Nucleus</location>
    </subcellularLocation>
</comment>
<keyword evidence="8" id="KW-1185">Reference proteome</keyword>
<dbReference type="GO" id="GO:0005847">
    <property type="term" value="C:mRNA cleavage and polyadenylation specificity factor complex"/>
    <property type="evidence" value="ECO:0007669"/>
    <property type="project" value="TreeGrafter"/>
</dbReference>
<dbReference type="Proteomes" id="UP001273209">
    <property type="component" value="Unassembled WGS sequence"/>
</dbReference>
<accession>A0AAE1LYH4</accession>
<evidence type="ECO:0000256" key="2">
    <source>
        <dbReference type="ARBA" id="ARBA00007459"/>
    </source>
</evidence>
<feature type="compositionally biased region" description="Acidic residues" evidence="5">
    <location>
        <begin position="1"/>
        <end position="11"/>
    </location>
</feature>
<comment type="caution">
    <text evidence="7">The sequence shown here is derived from an EMBL/GenBank/DDBJ whole genome shotgun (WGS) entry which is preliminary data.</text>
</comment>
<evidence type="ECO:0000259" key="6">
    <source>
        <dbReference type="Pfam" id="PF05182"/>
    </source>
</evidence>
<dbReference type="EMBL" id="JAWRVG010000026">
    <property type="protein sequence ID" value="KAK4070070.1"/>
    <property type="molecule type" value="Genomic_DNA"/>
</dbReference>
<gene>
    <name evidence="7" type="ORF">Triagg1_6491</name>
</gene>
<dbReference type="PANTHER" id="PTHR13484:SF0">
    <property type="entry name" value="PRE-MRNA 3'-END-PROCESSING FACTOR FIP1"/>
    <property type="match status" value="1"/>
</dbReference>
<evidence type="ECO:0000313" key="8">
    <source>
        <dbReference type="Proteomes" id="UP001273209"/>
    </source>
</evidence>
<keyword evidence="4" id="KW-0539">Nucleus</keyword>
<dbReference type="InterPro" id="IPR051187">
    <property type="entry name" value="Pre-mRNA_3'-end_processing_reg"/>
</dbReference>
<evidence type="ECO:0000256" key="1">
    <source>
        <dbReference type="ARBA" id="ARBA00004123"/>
    </source>
</evidence>
<feature type="compositionally biased region" description="Basic and acidic residues" evidence="5">
    <location>
        <begin position="363"/>
        <end position="374"/>
    </location>
</feature>
<keyword evidence="3" id="KW-0507">mRNA processing</keyword>
<evidence type="ECO:0000256" key="4">
    <source>
        <dbReference type="ARBA" id="ARBA00023242"/>
    </source>
</evidence>
<feature type="region of interest" description="Disordered" evidence="5">
    <location>
        <begin position="1"/>
        <end position="104"/>
    </location>
</feature>
<feature type="region of interest" description="Disordered" evidence="5">
    <location>
        <begin position="129"/>
        <end position="158"/>
    </location>
</feature>
<protein>
    <recommendedName>
        <fullName evidence="6">Pre-mRNA polyadenylation factor Fip1 domain-containing protein</fullName>
    </recommendedName>
</protein>
<dbReference type="PANTHER" id="PTHR13484">
    <property type="entry name" value="FIP1-LIKE 1 PROTEIN"/>
    <property type="match status" value="1"/>
</dbReference>